<comment type="caution">
    <text evidence="3">The sequence shown here is derived from an EMBL/GenBank/DDBJ whole genome shotgun (WGS) entry which is preliminary data.</text>
</comment>
<gene>
    <name evidence="3" type="ORF">C8N45_101450</name>
</gene>
<comment type="similarity">
    <text evidence="1 2">Belongs to the BolA/IbaG family.</text>
</comment>
<proteinExistence type="inferred from homology"/>
<protein>
    <submittedName>
        <fullName evidence="3">BolA protein</fullName>
    </submittedName>
</protein>
<dbReference type="EMBL" id="QBUD01000001">
    <property type="protein sequence ID" value="PUB18859.1"/>
    <property type="molecule type" value="Genomic_DNA"/>
</dbReference>
<accession>A0A2T6KQL2</accession>
<dbReference type="SUPFAM" id="SSF82657">
    <property type="entry name" value="BolA-like"/>
    <property type="match status" value="1"/>
</dbReference>
<dbReference type="AlphaFoldDB" id="A0A2T6KQL2"/>
<dbReference type="Gene3D" id="3.30.300.90">
    <property type="entry name" value="BolA-like"/>
    <property type="match status" value="1"/>
</dbReference>
<dbReference type="OrthoDB" id="9811118at2"/>
<dbReference type="Pfam" id="PF01722">
    <property type="entry name" value="BolA"/>
    <property type="match status" value="1"/>
</dbReference>
<dbReference type="PANTHER" id="PTHR46229">
    <property type="entry name" value="BOLA TRANSCRIPTION REGULATOR"/>
    <property type="match status" value="1"/>
</dbReference>
<evidence type="ECO:0000313" key="4">
    <source>
        <dbReference type="Proteomes" id="UP000244523"/>
    </source>
</evidence>
<evidence type="ECO:0000256" key="2">
    <source>
        <dbReference type="RuleBase" id="RU003860"/>
    </source>
</evidence>
<keyword evidence="4" id="KW-1185">Reference proteome</keyword>
<evidence type="ECO:0000313" key="3">
    <source>
        <dbReference type="EMBL" id="PUB18859.1"/>
    </source>
</evidence>
<dbReference type="InterPro" id="IPR050961">
    <property type="entry name" value="BolA/IbaG_stress_morph_reg"/>
</dbReference>
<name>A0A2T6KQL2_9RHOB</name>
<dbReference type="InterPro" id="IPR036065">
    <property type="entry name" value="BolA-like_sf"/>
</dbReference>
<dbReference type="RefSeq" id="WP_108384565.1">
    <property type="nucleotide sequence ID" value="NZ_QBUD01000001.1"/>
</dbReference>
<reference evidence="3 4" key="1">
    <citation type="submission" date="2018-04" db="EMBL/GenBank/DDBJ databases">
        <title>Genomic Encyclopedia of Archaeal and Bacterial Type Strains, Phase II (KMG-II): from individual species to whole genera.</title>
        <authorList>
            <person name="Goeker M."/>
        </authorList>
    </citation>
    <scope>NUCLEOTIDE SEQUENCE [LARGE SCALE GENOMIC DNA]</scope>
    <source>
        <strain evidence="3 4">DSM 29955</strain>
    </source>
</reference>
<dbReference type="PIRSF" id="PIRSF003113">
    <property type="entry name" value="BolA"/>
    <property type="match status" value="1"/>
</dbReference>
<dbReference type="Proteomes" id="UP000244523">
    <property type="component" value="Unassembled WGS sequence"/>
</dbReference>
<organism evidence="3 4">
    <name type="scientific">Yoonia sediminilitoris</name>
    <dbReference type="NCBI Taxonomy" id="1286148"/>
    <lineage>
        <taxon>Bacteria</taxon>
        <taxon>Pseudomonadati</taxon>
        <taxon>Pseudomonadota</taxon>
        <taxon>Alphaproteobacteria</taxon>
        <taxon>Rhodobacterales</taxon>
        <taxon>Paracoccaceae</taxon>
        <taxon>Yoonia</taxon>
    </lineage>
</organism>
<dbReference type="InterPro" id="IPR002634">
    <property type="entry name" value="BolA"/>
</dbReference>
<sequence>MGLDAEISGALQKLSPTQLEVVNESAMHQGHAGDDGSGESHWRVIIQAAQFDDMSRIARHRAIHSALGPDIMGRIHALAIEIK</sequence>
<evidence type="ECO:0000256" key="1">
    <source>
        <dbReference type="ARBA" id="ARBA00005578"/>
    </source>
</evidence>
<dbReference type="PANTHER" id="PTHR46229:SF2">
    <property type="entry name" value="BOLA-LIKE PROTEIN 1"/>
    <property type="match status" value="1"/>
</dbReference>